<evidence type="ECO:0008006" key="9">
    <source>
        <dbReference type="Google" id="ProtNLM"/>
    </source>
</evidence>
<evidence type="ECO:0000313" key="8">
    <source>
        <dbReference type="Proteomes" id="UP000328092"/>
    </source>
</evidence>
<evidence type="ECO:0000256" key="2">
    <source>
        <dbReference type="ARBA" id="ARBA00022475"/>
    </source>
</evidence>
<evidence type="ECO:0000256" key="3">
    <source>
        <dbReference type="ARBA" id="ARBA00022692"/>
    </source>
</evidence>
<dbReference type="Pfam" id="PF12679">
    <property type="entry name" value="ABC2_membrane_2"/>
    <property type="match status" value="1"/>
</dbReference>
<feature type="transmembrane region" description="Helical" evidence="6">
    <location>
        <begin position="130"/>
        <end position="152"/>
    </location>
</feature>
<keyword evidence="2" id="KW-1003">Cell membrane</keyword>
<dbReference type="AlphaFoldDB" id="A0A508T7R9"/>
<reference evidence="7" key="1">
    <citation type="submission" date="2019-02" db="EMBL/GenBank/DDBJ databases">
        <authorList>
            <person name="Pothier F.J."/>
        </authorList>
    </citation>
    <scope>NUCLEOTIDE SEQUENCE</scope>
    <source>
        <strain evidence="7">CI-1B</strain>
    </source>
</reference>
<evidence type="ECO:0000313" key="7">
    <source>
        <dbReference type="EMBL" id="VIO71482.1"/>
    </source>
</evidence>
<comment type="caution">
    <text evidence="7">The sequence shown here is derived from an EMBL/GenBank/DDBJ whole genome shotgun (WGS) entry which is preliminary data.</text>
</comment>
<keyword evidence="3 6" id="KW-0812">Transmembrane</keyword>
<dbReference type="OrthoDB" id="9794512at2"/>
<gene>
    <name evidence="7" type="ORF">CI1B_36660</name>
</gene>
<evidence type="ECO:0000256" key="1">
    <source>
        <dbReference type="ARBA" id="ARBA00004651"/>
    </source>
</evidence>
<comment type="subcellular location">
    <subcellularLocation>
        <location evidence="1">Cell membrane</location>
        <topology evidence="1">Multi-pass membrane protein</topology>
    </subcellularLocation>
</comment>
<dbReference type="GO" id="GO:0140359">
    <property type="term" value="F:ABC-type transporter activity"/>
    <property type="evidence" value="ECO:0007669"/>
    <property type="project" value="InterPro"/>
</dbReference>
<dbReference type="Proteomes" id="UP000328092">
    <property type="component" value="Unassembled WGS sequence"/>
</dbReference>
<dbReference type="GO" id="GO:0005886">
    <property type="term" value="C:plasma membrane"/>
    <property type="evidence" value="ECO:0007669"/>
    <property type="project" value="UniProtKB-SubCell"/>
</dbReference>
<dbReference type="EMBL" id="CAADFC020000013">
    <property type="protein sequence ID" value="VIO71482.1"/>
    <property type="molecule type" value="Genomic_DNA"/>
</dbReference>
<evidence type="ECO:0000256" key="4">
    <source>
        <dbReference type="ARBA" id="ARBA00022989"/>
    </source>
</evidence>
<accession>A0A508T7R9</accession>
<sequence length="233" mass="25534">MRTLRILFAKELNSTLTSPIGYTVAAVFLLVLGYTFSLTLFATKVANLQYIFHQMYVLSILLVPVLTMRSFAEERRSETLELLLTAPVGEHSIVLAKYAATLTLVLGIFALSLVYAVILDCYGEPDWGQIHAGYLALALHASLLVAVGLLMSSITENQVVAAALSIGIFLMLWFADSVSYLLSPPFDSLALNLSLIGHFKPMVSGSVFVSDIGYFITASMLALFLTTWRLAQR</sequence>
<feature type="transmembrane region" description="Helical" evidence="6">
    <location>
        <begin position="159"/>
        <end position="182"/>
    </location>
</feature>
<organism evidence="7 8">
    <name type="scientific">Bradyrhizobium ivorense</name>
    <dbReference type="NCBI Taxonomy" id="2511166"/>
    <lineage>
        <taxon>Bacteria</taxon>
        <taxon>Pseudomonadati</taxon>
        <taxon>Pseudomonadota</taxon>
        <taxon>Alphaproteobacteria</taxon>
        <taxon>Hyphomicrobiales</taxon>
        <taxon>Nitrobacteraceae</taxon>
        <taxon>Bradyrhizobium</taxon>
    </lineage>
</organism>
<feature type="transmembrane region" description="Helical" evidence="6">
    <location>
        <begin position="202"/>
        <end position="225"/>
    </location>
</feature>
<feature type="transmembrane region" description="Helical" evidence="6">
    <location>
        <begin position="54"/>
        <end position="72"/>
    </location>
</feature>
<protein>
    <recommendedName>
        <fullName evidence="9">ABC-2 type transporter domain-containing protein</fullName>
    </recommendedName>
</protein>
<proteinExistence type="predicted"/>
<name>A0A508T7R9_9BRAD</name>
<feature type="transmembrane region" description="Helical" evidence="6">
    <location>
        <begin position="20"/>
        <end position="42"/>
    </location>
</feature>
<dbReference type="PANTHER" id="PTHR30294:SF29">
    <property type="entry name" value="MULTIDRUG ABC TRANSPORTER PERMEASE YBHS-RELATED"/>
    <property type="match status" value="1"/>
</dbReference>
<evidence type="ECO:0000256" key="6">
    <source>
        <dbReference type="SAM" id="Phobius"/>
    </source>
</evidence>
<evidence type="ECO:0000256" key="5">
    <source>
        <dbReference type="ARBA" id="ARBA00023136"/>
    </source>
</evidence>
<dbReference type="RefSeq" id="WP_139860969.1">
    <property type="nucleotide sequence ID" value="NZ_CAADFC020000013.1"/>
</dbReference>
<feature type="transmembrane region" description="Helical" evidence="6">
    <location>
        <begin position="93"/>
        <end position="118"/>
    </location>
</feature>
<keyword evidence="5 6" id="KW-0472">Membrane</keyword>
<dbReference type="InterPro" id="IPR051449">
    <property type="entry name" value="ABC-2_transporter_component"/>
</dbReference>
<keyword evidence="8" id="KW-1185">Reference proteome</keyword>
<dbReference type="PANTHER" id="PTHR30294">
    <property type="entry name" value="MEMBRANE COMPONENT OF ABC TRANSPORTER YHHJ-RELATED"/>
    <property type="match status" value="1"/>
</dbReference>
<keyword evidence="4 6" id="KW-1133">Transmembrane helix</keyword>